<evidence type="ECO:0000259" key="6">
    <source>
        <dbReference type="Pfam" id="PF02441"/>
    </source>
</evidence>
<accession>A0A8C3VF93</accession>
<dbReference type="PANTHER" id="PTHR14359:SF6">
    <property type="entry name" value="PHOSPHOPANTOTHENOYLCYSTEINE DECARBOXYLASE"/>
    <property type="match status" value="1"/>
</dbReference>
<dbReference type="FunFam" id="3.40.50.1950:FF:000004">
    <property type="entry name" value="Phosphopantothenoylcysteine decarboxylase"/>
    <property type="match status" value="1"/>
</dbReference>
<dbReference type="GO" id="GO:0015937">
    <property type="term" value="P:coenzyme A biosynthetic process"/>
    <property type="evidence" value="ECO:0007669"/>
    <property type="project" value="UniProtKB-KW"/>
</dbReference>
<dbReference type="PANTHER" id="PTHR14359">
    <property type="entry name" value="HOMO-OLIGOMERIC FLAVIN CONTAINING CYS DECARBOXYLASE FAMILY"/>
    <property type="match status" value="1"/>
</dbReference>
<evidence type="ECO:0000313" key="7">
    <source>
        <dbReference type="Ensembl" id="ENSCUSP00005026600.1"/>
    </source>
</evidence>
<gene>
    <name evidence="7" type="primary">PPCDC</name>
</gene>
<dbReference type="InterPro" id="IPR036551">
    <property type="entry name" value="Flavin_trans-like"/>
</dbReference>
<sequence length="214" mass="23949">MTQSNPIFLRSPGQICALRNVLWLELCLEALSEKFHVLVGVTGSVAALKLPLLVAELLKIPGLEVKVVTTEKAKHFYNAQEIPVTLYGDEEEWQLWKGRSDPVLHIELRRWADLMVVAPLDANTLAKVANGICDNLLTCVIRAWDLSKPLLFCPAMNTAMWEHPITARHVEQLKGFGYTEIPCVVKKLVCGDEGQADSEKSRCRCGWGCSWTHI</sequence>
<dbReference type="Ensembl" id="ENSCUST00005027536.1">
    <property type="protein sequence ID" value="ENSCUSP00005026600.1"/>
    <property type="gene ID" value="ENSCUSG00005016456.1"/>
</dbReference>
<evidence type="ECO:0000256" key="2">
    <source>
        <dbReference type="ARBA" id="ARBA00038350"/>
    </source>
</evidence>
<evidence type="ECO:0000256" key="4">
    <source>
        <dbReference type="ARBA" id="ARBA00070201"/>
    </source>
</evidence>
<comment type="similarity">
    <text evidence="2">Belongs to the HFCD (homooligomeric flavin containing Cys decarboxylase) superfamily.</text>
</comment>
<keyword evidence="8" id="KW-1185">Reference proteome</keyword>
<dbReference type="Proteomes" id="UP000694563">
    <property type="component" value="Chromosome 12"/>
</dbReference>
<protein>
    <recommendedName>
        <fullName evidence="4">Phosphopantothenoylcysteine decarboxylase</fullName>
    </recommendedName>
    <alternativeName>
        <fullName evidence="5">CoaC</fullName>
    </alternativeName>
</protein>
<evidence type="ECO:0000313" key="8">
    <source>
        <dbReference type="Proteomes" id="UP000694563"/>
    </source>
</evidence>
<dbReference type="AlphaFoldDB" id="A0A8C3VF93"/>
<name>A0A8C3VF93_CATUS</name>
<proteinExistence type="inferred from homology"/>
<reference evidence="7" key="3">
    <citation type="submission" date="2025-09" db="UniProtKB">
        <authorList>
            <consortium name="Ensembl"/>
        </authorList>
    </citation>
    <scope>IDENTIFICATION</scope>
</reference>
<evidence type="ECO:0000256" key="5">
    <source>
        <dbReference type="ARBA" id="ARBA00082063"/>
    </source>
</evidence>
<dbReference type="GO" id="GO:0010181">
    <property type="term" value="F:FMN binding"/>
    <property type="evidence" value="ECO:0007669"/>
    <property type="project" value="TreeGrafter"/>
</dbReference>
<dbReference type="SUPFAM" id="SSF52507">
    <property type="entry name" value="Homo-oligomeric flavin-containing Cys decarboxylases, HFCD"/>
    <property type="match status" value="1"/>
</dbReference>
<organism evidence="7 8">
    <name type="scientific">Catharus ustulatus</name>
    <name type="common">Russet-backed thrush</name>
    <name type="synonym">Hylocichla ustulatus</name>
    <dbReference type="NCBI Taxonomy" id="91951"/>
    <lineage>
        <taxon>Eukaryota</taxon>
        <taxon>Metazoa</taxon>
        <taxon>Chordata</taxon>
        <taxon>Craniata</taxon>
        <taxon>Vertebrata</taxon>
        <taxon>Euteleostomi</taxon>
        <taxon>Archelosauria</taxon>
        <taxon>Archosauria</taxon>
        <taxon>Dinosauria</taxon>
        <taxon>Saurischia</taxon>
        <taxon>Theropoda</taxon>
        <taxon>Coelurosauria</taxon>
        <taxon>Aves</taxon>
        <taxon>Neognathae</taxon>
        <taxon>Neoaves</taxon>
        <taxon>Telluraves</taxon>
        <taxon>Australaves</taxon>
        <taxon>Passeriformes</taxon>
        <taxon>Turdidae</taxon>
        <taxon>Catharus</taxon>
    </lineage>
</organism>
<feature type="domain" description="Flavoprotein" evidence="6">
    <location>
        <begin position="36"/>
        <end position="188"/>
    </location>
</feature>
<reference evidence="7" key="1">
    <citation type="submission" date="2020-10" db="EMBL/GenBank/DDBJ databases">
        <title>Catharus ustulatus (Swainson's thrush) genome, bCatUst1, primary haplotype v2.</title>
        <authorList>
            <person name="Delmore K."/>
            <person name="Vafadar M."/>
            <person name="Formenti G."/>
            <person name="Chow W."/>
            <person name="Pelan S."/>
            <person name="Howe K."/>
            <person name="Rhie A."/>
            <person name="Mountcastle J."/>
            <person name="Haase B."/>
            <person name="Fedrigo O."/>
            <person name="Jarvis E.D."/>
        </authorList>
    </citation>
    <scope>NUCLEOTIDE SEQUENCE [LARGE SCALE GENOMIC DNA]</scope>
</reference>
<reference evidence="7" key="2">
    <citation type="submission" date="2025-08" db="UniProtKB">
        <authorList>
            <consortium name="Ensembl"/>
        </authorList>
    </citation>
    <scope>IDENTIFICATION</scope>
</reference>
<keyword evidence="1" id="KW-0173">Coenzyme A biosynthesis</keyword>
<comment type="function">
    <text evidence="3">Catalyzes the decarboxylation of the cysteine moiety of 4-phosphopantothenoylcysteine to form 4'-phosphopantotheine and this reaction forms part of the biosynthesis of coenzyme A.</text>
</comment>
<dbReference type="Gene3D" id="3.40.50.1950">
    <property type="entry name" value="Flavin prenyltransferase-like"/>
    <property type="match status" value="1"/>
</dbReference>
<evidence type="ECO:0000256" key="1">
    <source>
        <dbReference type="ARBA" id="ARBA00022993"/>
    </source>
</evidence>
<dbReference type="GO" id="GO:0004633">
    <property type="term" value="F:phosphopantothenoylcysteine decarboxylase activity"/>
    <property type="evidence" value="ECO:0007669"/>
    <property type="project" value="TreeGrafter"/>
</dbReference>
<dbReference type="InterPro" id="IPR003382">
    <property type="entry name" value="Flavoprotein"/>
</dbReference>
<dbReference type="GO" id="GO:0071513">
    <property type="term" value="C:phosphopantothenoylcysteine decarboxylase complex"/>
    <property type="evidence" value="ECO:0007669"/>
    <property type="project" value="TreeGrafter"/>
</dbReference>
<dbReference type="Pfam" id="PF02441">
    <property type="entry name" value="Flavoprotein"/>
    <property type="match status" value="1"/>
</dbReference>
<evidence type="ECO:0000256" key="3">
    <source>
        <dbReference type="ARBA" id="ARBA00056708"/>
    </source>
</evidence>